<dbReference type="EMBL" id="SSSN01000003">
    <property type="protein sequence ID" value="THG35696.1"/>
    <property type="molecule type" value="Genomic_DNA"/>
</dbReference>
<evidence type="ECO:0000256" key="1">
    <source>
        <dbReference type="SAM" id="SignalP"/>
    </source>
</evidence>
<reference evidence="3 4" key="1">
    <citation type="submission" date="2019-04" db="EMBL/GenBank/DDBJ databases">
        <authorList>
            <person name="Jiang L."/>
        </authorList>
    </citation>
    <scope>NUCLEOTIDE SEQUENCE [LARGE SCALE GENOMIC DNA]</scope>
    <source>
        <strain evidence="3 4">YIM 131861</strain>
    </source>
</reference>
<feature type="chain" id="PRO_5039355405" description="GerMN domain-containing protein" evidence="1">
    <location>
        <begin position="23"/>
        <end position="560"/>
    </location>
</feature>
<comment type="caution">
    <text evidence="3">The sequence shown here is derived from an EMBL/GenBank/DDBJ whole genome shotgun (WGS) entry which is preliminary data.</text>
</comment>
<feature type="domain" description="GerMN" evidence="2">
    <location>
        <begin position="200"/>
        <end position="288"/>
    </location>
</feature>
<gene>
    <name evidence="3" type="ORF">E6C70_06600</name>
</gene>
<dbReference type="SMART" id="SM00909">
    <property type="entry name" value="Germane"/>
    <property type="match status" value="1"/>
</dbReference>
<keyword evidence="1" id="KW-0732">Signal</keyword>
<dbReference type="PROSITE" id="PS51257">
    <property type="entry name" value="PROKAR_LIPOPROTEIN"/>
    <property type="match status" value="1"/>
</dbReference>
<dbReference type="OrthoDB" id="3226781at2"/>
<dbReference type="Pfam" id="PF10647">
    <property type="entry name" value="Gmad1"/>
    <property type="match status" value="1"/>
</dbReference>
<feature type="signal peptide" evidence="1">
    <location>
        <begin position="1"/>
        <end position="22"/>
    </location>
</feature>
<name>A0A4S4G0Q0_9MICO</name>
<sequence length="560" mass="58784">MRSHRRLLVVAAAMSLLLAGCASIPQSGAVHVSDVKPADDSPELDFLARSPEKGATQEQILRGFIDAAASPANLYQTARKYLTSGFSDEWNPDAGAVIDRDVDRDYTSTGELSMSVDVTPVAGLTAHGQYAETASTPVSLPYEFVKVKGEWRISKAPQGILIDAPTFALVFGAYSLYFFDPSFSALVPDLRYFPRRLTTPTQIVRELIAGPSPWLKGAVVSAFPDGSASETVQVVARNAQVPLNSEALKADQTTLARMKQQLTSSFSGVTTIGDVTLYGNQVAQDVPTLDTPSVQQPVDSRALVMRGGAFGFLSAGGDSLEPVRGLSDTIAALSPKAVTLGPGQNTAAVLTPTGVVSVRSGAQPVALDPRPDLIAPTVDAYGVVMSVPANNPSALTAFASDGTPTPVATSWPEASSITSLRLSRDGTRVIALLQTQGGPRFFAAAVIRGQGDKRQIPVQLGEPLALATADGTPKDVAWVDELSVASLTTRDDGSSVLVSQQIGGPSVVLDASNGARQVTGGNTDRDLRLLGADDVLEQRQGNFWQARIDGVAFLGTQQGL</sequence>
<proteinExistence type="predicted"/>
<evidence type="ECO:0000313" key="4">
    <source>
        <dbReference type="Proteomes" id="UP000307380"/>
    </source>
</evidence>
<dbReference type="Pfam" id="PF10646">
    <property type="entry name" value="Germane"/>
    <property type="match status" value="1"/>
</dbReference>
<dbReference type="InterPro" id="IPR018910">
    <property type="entry name" value="LpqB_C"/>
</dbReference>
<organism evidence="3 4">
    <name type="scientific">Orlajensenia flava</name>
    <dbReference type="NCBI Taxonomy" id="2565934"/>
    <lineage>
        <taxon>Bacteria</taxon>
        <taxon>Bacillati</taxon>
        <taxon>Actinomycetota</taxon>
        <taxon>Actinomycetes</taxon>
        <taxon>Micrococcales</taxon>
        <taxon>Microbacteriaceae</taxon>
        <taxon>Orlajensenia</taxon>
    </lineage>
</organism>
<dbReference type="Pfam" id="PF25976">
    <property type="entry name" value="LpqB_N"/>
    <property type="match status" value="1"/>
</dbReference>
<protein>
    <recommendedName>
        <fullName evidence="2">GerMN domain-containing protein</fullName>
    </recommendedName>
</protein>
<evidence type="ECO:0000259" key="2">
    <source>
        <dbReference type="SMART" id="SM00909"/>
    </source>
</evidence>
<dbReference type="Proteomes" id="UP000307380">
    <property type="component" value="Unassembled WGS sequence"/>
</dbReference>
<evidence type="ECO:0000313" key="3">
    <source>
        <dbReference type="EMBL" id="THG35696.1"/>
    </source>
</evidence>
<keyword evidence="4" id="KW-1185">Reference proteome</keyword>
<dbReference type="InterPro" id="IPR019606">
    <property type="entry name" value="GerMN"/>
</dbReference>
<accession>A0A4S4G0Q0</accession>
<dbReference type="InterPro" id="IPR059026">
    <property type="entry name" value="LpqB_N"/>
</dbReference>
<dbReference type="AlphaFoldDB" id="A0A4S4G0Q0"/>
<dbReference type="RefSeq" id="WP_136423375.1">
    <property type="nucleotide sequence ID" value="NZ_SSSN01000003.1"/>
</dbReference>